<feature type="compositionally biased region" description="Low complexity" evidence="1">
    <location>
        <begin position="115"/>
        <end position="127"/>
    </location>
</feature>
<dbReference type="AlphaFoldDB" id="X6LSZ9"/>
<sequence length="200" mass="23084">MFAMHNIFELHQLPMKQGFDEKAQKKVMMYEEGVDMAYGYWWISNKSFKWILQIEGQHKFMTIRIWGQVVNNESDDVKKKMMIEMMTMTIITQAIMETAITMTTKKAKTECRSEGNNTNAKSNKFNGNNGGNQSTLTKDKTSKPISLRQNSNNSKNSNNNENNNLNNNTLQPVGKRFSYRHRHQPQLEMAKNTTSSGSEQ</sequence>
<gene>
    <name evidence="2" type="ORF">RFI_32352</name>
</gene>
<dbReference type="Proteomes" id="UP000023152">
    <property type="component" value="Unassembled WGS sequence"/>
</dbReference>
<organism evidence="2 3">
    <name type="scientific">Reticulomyxa filosa</name>
    <dbReference type="NCBI Taxonomy" id="46433"/>
    <lineage>
        <taxon>Eukaryota</taxon>
        <taxon>Sar</taxon>
        <taxon>Rhizaria</taxon>
        <taxon>Retaria</taxon>
        <taxon>Foraminifera</taxon>
        <taxon>Monothalamids</taxon>
        <taxon>Reticulomyxidae</taxon>
        <taxon>Reticulomyxa</taxon>
    </lineage>
</organism>
<feature type="region of interest" description="Disordered" evidence="1">
    <location>
        <begin position="107"/>
        <end position="171"/>
    </location>
</feature>
<reference evidence="2 3" key="1">
    <citation type="journal article" date="2013" name="Curr. Biol.">
        <title>The Genome of the Foraminiferan Reticulomyxa filosa.</title>
        <authorList>
            <person name="Glockner G."/>
            <person name="Hulsmann N."/>
            <person name="Schleicher M."/>
            <person name="Noegel A.A."/>
            <person name="Eichinger L."/>
            <person name="Gallinger C."/>
            <person name="Pawlowski J."/>
            <person name="Sierra R."/>
            <person name="Euteneuer U."/>
            <person name="Pillet L."/>
            <person name="Moustafa A."/>
            <person name="Platzer M."/>
            <person name="Groth M."/>
            <person name="Szafranski K."/>
            <person name="Schliwa M."/>
        </authorList>
    </citation>
    <scope>NUCLEOTIDE SEQUENCE [LARGE SCALE GENOMIC DNA]</scope>
</reference>
<dbReference type="EMBL" id="ASPP01028608">
    <property type="protein sequence ID" value="ETO05043.1"/>
    <property type="molecule type" value="Genomic_DNA"/>
</dbReference>
<feature type="compositionally biased region" description="Low complexity" evidence="1">
    <location>
        <begin position="150"/>
        <end position="168"/>
    </location>
</feature>
<proteinExistence type="predicted"/>
<protein>
    <submittedName>
        <fullName evidence="2">Uncharacterized protein</fullName>
    </submittedName>
</protein>
<evidence type="ECO:0000313" key="2">
    <source>
        <dbReference type="EMBL" id="ETO05043.1"/>
    </source>
</evidence>
<name>X6LSZ9_RETFI</name>
<evidence type="ECO:0000256" key="1">
    <source>
        <dbReference type="SAM" id="MobiDB-lite"/>
    </source>
</evidence>
<accession>X6LSZ9</accession>
<keyword evidence="3" id="KW-1185">Reference proteome</keyword>
<evidence type="ECO:0000313" key="3">
    <source>
        <dbReference type="Proteomes" id="UP000023152"/>
    </source>
</evidence>
<comment type="caution">
    <text evidence="2">The sequence shown here is derived from an EMBL/GenBank/DDBJ whole genome shotgun (WGS) entry which is preliminary data.</text>
</comment>